<dbReference type="RefSeq" id="WP_249479777.1">
    <property type="nucleotide sequence ID" value="NZ_CP097218.1"/>
</dbReference>
<dbReference type="InterPro" id="IPR012337">
    <property type="entry name" value="RNaseH-like_sf"/>
</dbReference>
<reference evidence="1" key="1">
    <citation type="submission" date="2022-05" db="EMBL/GenBank/DDBJ databases">
        <title>Genomic analysis of Brachybacterium sp. CBA3104.</title>
        <authorList>
            <person name="Roh S.W."/>
            <person name="Kim Y.B."/>
            <person name="Kim Y."/>
        </authorList>
    </citation>
    <scope>NUCLEOTIDE SEQUENCE</scope>
    <source>
        <strain evidence="1">CBA3104</strain>
    </source>
</reference>
<dbReference type="Proteomes" id="UP001055868">
    <property type="component" value="Chromosome"/>
</dbReference>
<protein>
    <recommendedName>
        <fullName evidence="3">RNase H type-1 domain-containing protein</fullName>
    </recommendedName>
</protein>
<gene>
    <name evidence="1" type="ORF">M4486_03690</name>
</gene>
<name>A0ABY4NAQ5_9MICO</name>
<proteinExistence type="predicted"/>
<keyword evidence="2" id="KW-1185">Reference proteome</keyword>
<sequence length="277" mass="30421">MHPPGPEQPLNYRDNLNAVLEEILADGEGGHIVLLTDDPTALAHAEEIENATGLYVLRPFDGSSERELMRMKRASSLLTHEVIVASDASYRSARRTASVAVALDGAVARVRTRRALRTPLHIAELTGILQGNAIHLEGPRQRTRTIYSDSRAAIRLAQKVADASADEIARLVLSSGAPSPYGGLQPWIMRHAQDLGRDLAEGVTRVRWVRAHCESPEHVQDHLNIIADQIAQLLTRRGASGEQDPAVREASRELITARFPQVRDVVMERPEGAQSSR</sequence>
<evidence type="ECO:0000313" key="1">
    <source>
        <dbReference type="EMBL" id="UQN30454.1"/>
    </source>
</evidence>
<accession>A0ABY4NAQ5</accession>
<evidence type="ECO:0008006" key="3">
    <source>
        <dbReference type="Google" id="ProtNLM"/>
    </source>
</evidence>
<evidence type="ECO:0000313" key="2">
    <source>
        <dbReference type="Proteomes" id="UP001055868"/>
    </source>
</evidence>
<dbReference type="EMBL" id="CP097218">
    <property type="protein sequence ID" value="UQN30454.1"/>
    <property type="molecule type" value="Genomic_DNA"/>
</dbReference>
<dbReference type="Gene3D" id="3.30.420.10">
    <property type="entry name" value="Ribonuclease H-like superfamily/Ribonuclease H"/>
    <property type="match status" value="1"/>
</dbReference>
<organism evidence="1 2">
    <name type="scientific">Brachybacterium kimchii</name>
    <dbReference type="NCBI Taxonomy" id="2942909"/>
    <lineage>
        <taxon>Bacteria</taxon>
        <taxon>Bacillati</taxon>
        <taxon>Actinomycetota</taxon>
        <taxon>Actinomycetes</taxon>
        <taxon>Micrococcales</taxon>
        <taxon>Dermabacteraceae</taxon>
        <taxon>Brachybacterium</taxon>
    </lineage>
</organism>
<dbReference type="SUPFAM" id="SSF53098">
    <property type="entry name" value="Ribonuclease H-like"/>
    <property type="match status" value="1"/>
</dbReference>
<dbReference type="InterPro" id="IPR036397">
    <property type="entry name" value="RNaseH_sf"/>
</dbReference>